<dbReference type="Proteomes" id="UP000692954">
    <property type="component" value="Unassembled WGS sequence"/>
</dbReference>
<sequence>MSDRSRTISLRKQQILEKIQYNFQKIDPAFQIKYFIGENSNLLEYQMNKWNRQNRQKTVYEQQIEKAIKTLRHPFILQSYVDKPQFIQPCSVKNQIEIKQNDEKLQSSRSQPKEDLPIRNCIATPSSPLKKLFTQYQDLVKVQYITSSEKMKKLIQQYSDCEQPIQYSRNQEFTPSRTLNSKRKKKGLNQISLVPPSPLSRNREHLFQKNTNNILLLDELQSDLDSFRKSLGEMQKFKNLYPKKHQRKTYLDF</sequence>
<evidence type="ECO:0000313" key="1">
    <source>
        <dbReference type="EMBL" id="CAD8063496.1"/>
    </source>
</evidence>
<dbReference type="OrthoDB" id="298973at2759"/>
<organism evidence="1 2">
    <name type="scientific">Paramecium sonneborni</name>
    <dbReference type="NCBI Taxonomy" id="65129"/>
    <lineage>
        <taxon>Eukaryota</taxon>
        <taxon>Sar</taxon>
        <taxon>Alveolata</taxon>
        <taxon>Ciliophora</taxon>
        <taxon>Intramacronucleata</taxon>
        <taxon>Oligohymenophorea</taxon>
        <taxon>Peniculida</taxon>
        <taxon>Parameciidae</taxon>
        <taxon>Paramecium</taxon>
    </lineage>
</organism>
<evidence type="ECO:0000313" key="2">
    <source>
        <dbReference type="Proteomes" id="UP000692954"/>
    </source>
</evidence>
<keyword evidence="2" id="KW-1185">Reference proteome</keyword>
<accession>A0A8S1LFJ9</accession>
<protein>
    <submittedName>
        <fullName evidence="1">Uncharacterized protein</fullName>
    </submittedName>
</protein>
<gene>
    <name evidence="1" type="ORF">PSON_ATCC_30995.1.T0180010</name>
</gene>
<reference evidence="1" key="1">
    <citation type="submission" date="2021-01" db="EMBL/GenBank/DDBJ databases">
        <authorList>
            <consortium name="Genoscope - CEA"/>
            <person name="William W."/>
        </authorList>
    </citation>
    <scope>NUCLEOTIDE SEQUENCE</scope>
</reference>
<name>A0A8S1LFJ9_9CILI</name>
<dbReference type="AlphaFoldDB" id="A0A8S1LFJ9"/>
<dbReference type="EMBL" id="CAJJDN010000018">
    <property type="protein sequence ID" value="CAD8063496.1"/>
    <property type="molecule type" value="Genomic_DNA"/>
</dbReference>
<comment type="caution">
    <text evidence="1">The sequence shown here is derived from an EMBL/GenBank/DDBJ whole genome shotgun (WGS) entry which is preliminary data.</text>
</comment>
<proteinExistence type="predicted"/>